<proteinExistence type="predicted"/>
<dbReference type="EMBL" id="JAODUP010000696">
    <property type="protein sequence ID" value="KAK2145204.1"/>
    <property type="molecule type" value="Genomic_DNA"/>
</dbReference>
<gene>
    <name evidence="1" type="ORF">LSH36_696g01012</name>
</gene>
<reference evidence="1" key="1">
    <citation type="journal article" date="2023" name="Mol. Biol. Evol.">
        <title>Third-Generation Sequencing Reveals the Adaptive Role of the Epigenome in Three Deep-Sea Polychaetes.</title>
        <authorList>
            <person name="Perez M."/>
            <person name="Aroh O."/>
            <person name="Sun Y."/>
            <person name="Lan Y."/>
            <person name="Juniper S.K."/>
            <person name="Young C.R."/>
            <person name="Angers B."/>
            <person name="Qian P.Y."/>
        </authorList>
    </citation>
    <scope>NUCLEOTIDE SEQUENCE</scope>
    <source>
        <strain evidence="1">P08H-3</strain>
    </source>
</reference>
<organism evidence="1 2">
    <name type="scientific">Paralvinella palmiformis</name>
    <dbReference type="NCBI Taxonomy" id="53620"/>
    <lineage>
        <taxon>Eukaryota</taxon>
        <taxon>Metazoa</taxon>
        <taxon>Spiralia</taxon>
        <taxon>Lophotrochozoa</taxon>
        <taxon>Annelida</taxon>
        <taxon>Polychaeta</taxon>
        <taxon>Sedentaria</taxon>
        <taxon>Canalipalpata</taxon>
        <taxon>Terebellida</taxon>
        <taxon>Terebelliformia</taxon>
        <taxon>Alvinellidae</taxon>
        <taxon>Paralvinella</taxon>
    </lineage>
</organism>
<name>A0AAD9J2N1_9ANNE</name>
<comment type="caution">
    <text evidence="1">The sequence shown here is derived from an EMBL/GenBank/DDBJ whole genome shotgun (WGS) entry which is preliminary data.</text>
</comment>
<protein>
    <submittedName>
        <fullName evidence="1">Uncharacterized protein</fullName>
    </submittedName>
</protein>
<dbReference type="Proteomes" id="UP001208570">
    <property type="component" value="Unassembled WGS sequence"/>
</dbReference>
<sequence length="54" mass="6250">MLRYQRAKYRKMQSIIFKAWQNLTNGELSAKHLLKLCSRLIGPTNSVNSEPDAE</sequence>
<evidence type="ECO:0000313" key="2">
    <source>
        <dbReference type="Proteomes" id="UP001208570"/>
    </source>
</evidence>
<evidence type="ECO:0000313" key="1">
    <source>
        <dbReference type="EMBL" id="KAK2145204.1"/>
    </source>
</evidence>
<accession>A0AAD9J2N1</accession>
<dbReference type="AlphaFoldDB" id="A0AAD9J2N1"/>
<keyword evidence="2" id="KW-1185">Reference proteome</keyword>